<dbReference type="GO" id="GO:0003677">
    <property type="term" value="F:DNA binding"/>
    <property type="evidence" value="ECO:0007669"/>
    <property type="project" value="InterPro"/>
</dbReference>
<protein>
    <recommendedName>
        <fullName evidence="2">DNA-directed DNA polymerase family A palm domain-containing protein</fullName>
    </recommendedName>
</protein>
<dbReference type="EMBL" id="LAZR01037016">
    <property type="protein sequence ID" value="KKL23324.1"/>
    <property type="molecule type" value="Genomic_DNA"/>
</dbReference>
<organism evidence="3">
    <name type="scientific">marine sediment metagenome</name>
    <dbReference type="NCBI Taxonomy" id="412755"/>
    <lineage>
        <taxon>unclassified sequences</taxon>
        <taxon>metagenomes</taxon>
        <taxon>ecological metagenomes</taxon>
    </lineage>
</organism>
<sequence length="328" mass="37499">MLTYNDALVTARLDKTLDGCLDATNAWAPYRMDNAVAPIAMRMEQVGVPILLVRNRELDEHFREIITRTRNEITGPTREPEFRRKFVDQLAIIMARKPRKDDPRDFLTRHAIRFDELHNGIRKKTKPDEFLKDKGPTQFDVGNDNHIAPYLMALGYRLTQVTKTGKPTSKKDVLETLTHIAEVRTILEFREARKLHSTFVVGLPIEPTKVAGFGRLHSSWDVHKITGRWGSSPNVQNWPKQNMKGRPNLRSQVVAPPGKTLVGADYAQLEARIIGMMSGDPFLVETFMDHFGECPMDCVPHREPEKFCPLHDIHTVFSLEVFSGFDKM</sequence>
<dbReference type="AlphaFoldDB" id="A0A0F9BN67"/>
<proteinExistence type="predicted"/>
<dbReference type="InterPro" id="IPR001098">
    <property type="entry name" value="DNA-dir_DNA_pol_A_palm_dom"/>
</dbReference>
<feature type="non-terminal residue" evidence="3">
    <location>
        <position position="328"/>
    </location>
</feature>
<dbReference type="GO" id="GO:0006302">
    <property type="term" value="P:double-strand break repair"/>
    <property type="evidence" value="ECO:0007669"/>
    <property type="project" value="TreeGrafter"/>
</dbReference>
<dbReference type="SUPFAM" id="SSF56672">
    <property type="entry name" value="DNA/RNA polymerases"/>
    <property type="match status" value="1"/>
</dbReference>
<evidence type="ECO:0000259" key="2">
    <source>
        <dbReference type="Pfam" id="PF00476"/>
    </source>
</evidence>
<dbReference type="Gene3D" id="3.30.70.370">
    <property type="match status" value="1"/>
</dbReference>
<dbReference type="InterPro" id="IPR043502">
    <property type="entry name" value="DNA/RNA_pol_sf"/>
</dbReference>
<feature type="domain" description="DNA-directed DNA polymerase family A palm" evidence="2">
    <location>
        <begin position="129"/>
        <end position="322"/>
    </location>
</feature>
<dbReference type="PANTHER" id="PTHR10133:SF27">
    <property type="entry name" value="DNA POLYMERASE NU"/>
    <property type="match status" value="1"/>
</dbReference>
<keyword evidence="1" id="KW-0235">DNA replication</keyword>
<dbReference type="GO" id="GO:0006261">
    <property type="term" value="P:DNA-templated DNA replication"/>
    <property type="evidence" value="ECO:0007669"/>
    <property type="project" value="InterPro"/>
</dbReference>
<reference evidence="3" key="1">
    <citation type="journal article" date="2015" name="Nature">
        <title>Complex archaea that bridge the gap between prokaryotes and eukaryotes.</title>
        <authorList>
            <person name="Spang A."/>
            <person name="Saw J.H."/>
            <person name="Jorgensen S.L."/>
            <person name="Zaremba-Niedzwiedzka K."/>
            <person name="Martijn J."/>
            <person name="Lind A.E."/>
            <person name="van Eijk R."/>
            <person name="Schleper C."/>
            <person name="Guy L."/>
            <person name="Ettema T.J."/>
        </authorList>
    </citation>
    <scope>NUCLEOTIDE SEQUENCE</scope>
</reference>
<dbReference type="InterPro" id="IPR002298">
    <property type="entry name" value="DNA_polymerase_A"/>
</dbReference>
<gene>
    <name evidence="3" type="ORF">LCGC14_2426510</name>
</gene>
<dbReference type="PANTHER" id="PTHR10133">
    <property type="entry name" value="DNA POLYMERASE I"/>
    <property type="match status" value="1"/>
</dbReference>
<dbReference type="GO" id="GO:0003887">
    <property type="term" value="F:DNA-directed DNA polymerase activity"/>
    <property type="evidence" value="ECO:0007669"/>
    <property type="project" value="InterPro"/>
</dbReference>
<accession>A0A0F9BN67</accession>
<dbReference type="Gene3D" id="1.20.1060.10">
    <property type="entry name" value="Taq DNA Polymerase, Chain T, domain 4"/>
    <property type="match status" value="1"/>
</dbReference>
<dbReference type="Pfam" id="PF00476">
    <property type="entry name" value="DNA_pol_A"/>
    <property type="match status" value="1"/>
</dbReference>
<name>A0A0F9BN67_9ZZZZ</name>
<evidence type="ECO:0000313" key="3">
    <source>
        <dbReference type="EMBL" id="KKL23324.1"/>
    </source>
</evidence>
<comment type="caution">
    <text evidence="3">The sequence shown here is derived from an EMBL/GenBank/DDBJ whole genome shotgun (WGS) entry which is preliminary data.</text>
</comment>
<dbReference type="Gene3D" id="1.10.150.20">
    <property type="entry name" value="5' to 3' exonuclease, C-terminal subdomain"/>
    <property type="match status" value="1"/>
</dbReference>
<evidence type="ECO:0000256" key="1">
    <source>
        <dbReference type="ARBA" id="ARBA00022705"/>
    </source>
</evidence>